<evidence type="ECO:0000256" key="1">
    <source>
        <dbReference type="ARBA" id="ARBA00009495"/>
    </source>
</evidence>
<dbReference type="CDD" id="cd18672">
    <property type="entry name" value="PIN_FAM120B-like"/>
    <property type="match status" value="1"/>
</dbReference>
<evidence type="ECO:0000313" key="3">
    <source>
        <dbReference type="Ensembl" id="ENSSFAP00005019141.1"/>
    </source>
</evidence>
<dbReference type="SUPFAM" id="SSF88723">
    <property type="entry name" value="PIN domain-like"/>
    <property type="match status" value="1"/>
</dbReference>
<dbReference type="Ensembl" id="ENSSFAT00005019916.1">
    <property type="protein sequence ID" value="ENSSFAP00005019141.1"/>
    <property type="gene ID" value="ENSSFAG00005009963.1"/>
</dbReference>
<feature type="region of interest" description="Disordered" evidence="2">
    <location>
        <begin position="300"/>
        <end position="332"/>
    </location>
</feature>
<evidence type="ECO:0000313" key="4">
    <source>
        <dbReference type="Proteomes" id="UP000472267"/>
    </source>
</evidence>
<dbReference type="AlphaFoldDB" id="A0A672GK24"/>
<dbReference type="InterPro" id="IPR026784">
    <property type="entry name" value="Coact_PPARg"/>
</dbReference>
<protein>
    <recommendedName>
        <fullName evidence="5">Family with sequence similarity 120B</fullName>
    </recommendedName>
</protein>
<keyword evidence="4" id="KW-1185">Reference proteome</keyword>
<reference evidence="3" key="1">
    <citation type="submission" date="2019-06" db="EMBL/GenBank/DDBJ databases">
        <authorList>
            <consortium name="Wellcome Sanger Institute Data Sharing"/>
        </authorList>
    </citation>
    <scope>NUCLEOTIDE SEQUENCE [LARGE SCALE GENOMIC DNA]</scope>
</reference>
<name>A0A672GK24_SALFA</name>
<dbReference type="PANTHER" id="PTHR15976">
    <property type="entry name" value="CONSTITUTIVE COACTIVATOR OF PEROXISOME PROLIFERATOR-ACTIVATED RECEPTOR GAMMA"/>
    <property type="match status" value="1"/>
</dbReference>
<organism evidence="3 4">
    <name type="scientific">Salarias fasciatus</name>
    <name type="common">Jewelled blenny</name>
    <name type="synonym">Blennius fasciatus</name>
    <dbReference type="NCBI Taxonomy" id="181472"/>
    <lineage>
        <taxon>Eukaryota</taxon>
        <taxon>Metazoa</taxon>
        <taxon>Chordata</taxon>
        <taxon>Craniata</taxon>
        <taxon>Vertebrata</taxon>
        <taxon>Euteleostomi</taxon>
        <taxon>Actinopterygii</taxon>
        <taxon>Neopterygii</taxon>
        <taxon>Teleostei</taxon>
        <taxon>Neoteleostei</taxon>
        <taxon>Acanthomorphata</taxon>
        <taxon>Ovalentaria</taxon>
        <taxon>Blenniimorphae</taxon>
        <taxon>Blenniiformes</taxon>
        <taxon>Blennioidei</taxon>
        <taxon>Blenniidae</taxon>
        <taxon>Salariinae</taxon>
        <taxon>Salarias</taxon>
    </lineage>
</organism>
<dbReference type="GO" id="GO:0005634">
    <property type="term" value="C:nucleus"/>
    <property type="evidence" value="ECO:0007669"/>
    <property type="project" value="TreeGrafter"/>
</dbReference>
<reference evidence="3" key="2">
    <citation type="submission" date="2025-08" db="UniProtKB">
        <authorList>
            <consortium name="Ensembl"/>
        </authorList>
    </citation>
    <scope>IDENTIFICATION</scope>
</reference>
<sequence>MGVKGLQFFRDQCCPEACVTADLRQVATHHAAKILRDSTSAAHNTGPTMVVDGMACLRHWYSCKDWVCGGQWKEYEDVVKRWVEAFTSAGIRLVFFFDGVVEEKKRAMWVKRRHRVHGEISKIFTHIKKYEQPGGEVFCLPSGLATFTPFALRSLKQEVFCSVQETDYEIANYARQNNCMGILGQDTDFIIYDSAPYFSVSKLWMKTLITVMYDRHKLCQNIGLTTAQLPLLSCLLRNDVVSEEKTQHIRNQGWAGHREVREVSRTAGLFRAGGQNQAPRLNFKPTRLCQKQCNGNIQTSSRRALKGGGGGETTQSEGLTRPLGRPRIRPRRPPVHCALGGLEPALQTLSQEDVDAYLSRAVLIKRDFAFLSQLPLLCSRALQLGSLYVRGLSHLLGANSASGQPLPSAALMPWQSFDGRLFHPKYLLAHSGTEKLQRKSFCWTAILFCMKRSRVLQSRPRAPPPSLQTTHQ</sequence>
<evidence type="ECO:0000256" key="2">
    <source>
        <dbReference type="SAM" id="MobiDB-lite"/>
    </source>
</evidence>
<accession>A0A672GK24</accession>
<dbReference type="Gene3D" id="3.40.50.1010">
    <property type="entry name" value="5'-nuclease"/>
    <property type="match status" value="1"/>
</dbReference>
<dbReference type="PANTHER" id="PTHR15976:SF17">
    <property type="entry name" value="CONSTITUTIVE COACTIVATOR OF PEROXISOME PROLIFERATOR-ACTIVATED RECEPTOR GAMMA"/>
    <property type="match status" value="1"/>
</dbReference>
<reference evidence="3" key="3">
    <citation type="submission" date="2025-09" db="UniProtKB">
        <authorList>
            <consortium name="Ensembl"/>
        </authorList>
    </citation>
    <scope>IDENTIFICATION</scope>
</reference>
<evidence type="ECO:0008006" key="5">
    <source>
        <dbReference type="Google" id="ProtNLM"/>
    </source>
</evidence>
<comment type="similarity">
    <text evidence="1">Belongs to the constitutive coactivator of PPAR-gamma family.</text>
</comment>
<proteinExistence type="inferred from homology"/>
<dbReference type="Proteomes" id="UP000472267">
    <property type="component" value="Chromosome 1"/>
</dbReference>
<dbReference type="InterPro" id="IPR029060">
    <property type="entry name" value="PIN-like_dom_sf"/>
</dbReference>